<keyword evidence="3" id="KW-1185">Reference proteome</keyword>
<proteinExistence type="predicted"/>
<comment type="caution">
    <text evidence="2">The sequence shown here is derived from an EMBL/GenBank/DDBJ whole genome shotgun (WGS) entry which is preliminary data.</text>
</comment>
<sequence length="88" mass="10184">MSLEMIVVEKWSKKPSPIQKGPNHSRRKAIQNFFLPFPTTETSGRIPRQSIPGREPKAETRQRTTPERTADKDLVPEQKSQDEEEQLI</sequence>
<protein>
    <submittedName>
        <fullName evidence="2">Uncharacterized protein</fullName>
    </submittedName>
</protein>
<dbReference type="Proteomes" id="UP001054837">
    <property type="component" value="Unassembled WGS sequence"/>
</dbReference>
<gene>
    <name evidence="2" type="ORF">CDAR_606591</name>
</gene>
<reference evidence="2 3" key="1">
    <citation type="submission" date="2021-06" db="EMBL/GenBank/DDBJ databases">
        <title>Caerostris darwini draft genome.</title>
        <authorList>
            <person name="Kono N."/>
            <person name="Arakawa K."/>
        </authorList>
    </citation>
    <scope>NUCLEOTIDE SEQUENCE [LARGE SCALE GENOMIC DNA]</scope>
</reference>
<feature type="compositionally biased region" description="Basic and acidic residues" evidence="1">
    <location>
        <begin position="54"/>
        <end position="81"/>
    </location>
</feature>
<accession>A0AAV4P960</accession>
<evidence type="ECO:0000313" key="3">
    <source>
        <dbReference type="Proteomes" id="UP001054837"/>
    </source>
</evidence>
<evidence type="ECO:0000256" key="1">
    <source>
        <dbReference type="SAM" id="MobiDB-lite"/>
    </source>
</evidence>
<feature type="region of interest" description="Disordered" evidence="1">
    <location>
        <begin position="34"/>
        <end position="88"/>
    </location>
</feature>
<organism evidence="2 3">
    <name type="scientific">Caerostris darwini</name>
    <dbReference type="NCBI Taxonomy" id="1538125"/>
    <lineage>
        <taxon>Eukaryota</taxon>
        <taxon>Metazoa</taxon>
        <taxon>Ecdysozoa</taxon>
        <taxon>Arthropoda</taxon>
        <taxon>Chelicerata</taxon>
        <taxon>Arachnida</taxon>
        <taxon>Araneae</taxon>
        <taxon>Araneomorphae</taxon>
        <taxon>Entelegynae</taxon>
        <taxon>Araneoidea</taxon>
        <taxon>Araneidae</taxon>
        <taxon>Caerostris</taxon>
    </lineage>
</organism>
<dbReference type="EMBL" id="BPLQ01002541">
    <property type="protein sequence ID" value="GIX93802.1"/>
    <property type="molecule type" value="Genomic_DNA"/>
</dbReference>
<evidence type="ECO:0000313" key="2">
    <source>
        <dbReference type="EMBL" id="GIX93802.1"/>
    </source>
</evidence>
<dbReference type="AlphaFoldDB" id="A0AAV4P960"/>
<name>A0AAV4P960_9ARAC</name>